<accession>A0A1S4KSA6</accession>
<dbReference type="EnsemblMetazoa" id="ISCW003636-RA">
    <property type="protein sequence ID" value="ISCW003636-PA"/>
    <property type="gene ID" value="ISCW003636"/>
</dbReference>
<organism evidence="1 2">
    <name type="scientific">Ixodes scapularis</name>
    <name type="common">Black-legged tick</name>
    <name type="synonym">Deer tick</name>
    <dbReference type="NCBI Taxonomy" id="6945"/>
    <lineage>
        <taxon>Eukaryota</taxon>
        <taxon>Metazoa</taxon>
        <taxon>Ecdysozoa</taxon>
        <taxon>Arthropoda</taxon>
        <taxon>Chelicerata</taxon>
        <taxon>Arachnida</taxon>
        <taxon>Acari</taxon>
        <taxon>Parasitiformes</taxon>
        <taxon>Ixodida</taxon>
        <taxon>Ixodoidea</taxon>
        <taxon>Ixodidae</taxon>
        <taxon>Ixodinae</taxon>
        <taxon>Ixodes</taxon>
    </lineage>
</organism>
<dbReference type="AlphaFoldDB" id="A0A1S4KSA6"/>
<proteinExistence type="predicted"/>
<name>A0A1S4KSA6_IXOSC</name>
<sequence length="58" mass="6406">VVVVTETWLNEQVTNDEVFPAGYKIFRKDRCSRGGGVAIAVKDSKSCSIVSCTFYAEM</sequence>
<evidence type="ECO:0000313" key="1">
    <source>
        <dbReference type="EnsemblMetazoa" id="ISCW003636-PA"/>
    </source>
</evidence>
<evidence type="ECO:0000313" key="2">
    <source>
        <dbReference type="Proteomes" id="UP000001555"/>
    </source>
</evidence>
<dbReference type="InParanoid" id="A0A1S4KSA6"/>
<keyword evidence="2" id="KW-1185">Reference proteome</keyword>
<protein>
    <submittedName>
        <fullName evidence="1">Uncharacterized protein</fullName>
    </submittedName>
</protein>
<reference evidence="2" key="1">
    <citation type="submission" date="2008-03" db="EMBL/GenBank/DDBJ databases">
        <title>Annotation of Ixodes scapularis.</title>
        <authorList>
            <consortium name="Ixodes scapularis Genome Project Consortium"/>
            <person name="Caler E."/>
            <person name="Hannick L.I."/>
            <person name="Bidwell S."/>
            <person name="Joardar V."/>
            <person name="Thiagarajan M."/>
            <person name="Amedeo P."/>
            <person name="Galinsky K.J."/>
            <person name="Schobel S."/>
            <person name="Inman J."/>
            <person name="Hostetler J."/>
            <person name="Miller J."/>
            <person name="Hammond M."/>
            <person name="Megy K."/>
            <person name="Lawson D."/>
            <person name="Kodira C."/>
            <person name="Sutton G."/>
            <person name="Meyer J."/>
            <person name="Hill C.A."/>
            <person name="Birren B."/>
            <person name="Nene V."/>
            <person name="Collins F."/>
            <person name="Alarcon-Chaidez F."/>
            <person name="Wikel S."/>
            <person name="Strausberg R."/>
        </authorList>
    </citation>
    <scope>NUCLEOTIDE SEQUENCE [LARGE SCALE GENOMIC DNA]</scope>
    <source>
        <strain evidence="2">Wikel</strain>
    </source>
</reference>
<dbReference type="Proteomes" id="UP000001555">
    <property type="component" value="Unassembled WGS sequence"/>
</dbReference>
<reference evidence="1" key="2">
    <citation type="submission" date="2020-05" db="UniProtKB">
        <authorList>
            <consortium name="EnsemblMetazoa"/>
        </authorList>
    </citation>
    <scope>IDENTIFICATION</scope>
    <source>
        <strain evidence="1">wikel</strain>
    </source>
</reference>
<dbReference type="EMBL" id="ABJB010645709">
    <property type="status" value="NOT_ANNOTATED_CDS"/>
    <property type="molecule type" value="Genomic_DNA"/>
</dbReference>
<dbReference type="VEuPathDB" id="VectorBase:ISCW003636"/>